<evidence type="ECO:0000313" key="2">
    <source>
        <dbReference type="EMBL" id="KRG76700.1"/>
    </source>
</evidence>
<feature type="compositionally biased region" description="Low complexity" evidence="1">
    <location>
        <begin position="1111"/>
        <end position="1145"/>
    </location>
</feature>
<evidence type="ECO:0000256" key="1">
    <source>
        <dbReference type="SAM" id="MobiDB-lite"/>
    </source>
</evidence>
<keyword evidence="3" id="KW-1185">Reference proteome</keyword>
<feature type="region of interest" description="Disordered" evidence="1">
    <location>
        <begin position="1230"/>
        <end position="1265"/>
    </location>
</feature>
<name>A0A0R0D3M2_9GAMM</name>
<accession>A0A0R0D3M2</accession>
<feature type="region of interest" description="Disordered" evidence="1">
    <location>
        <begin position="1062"/>
        <end position="1176"/>
    </location>
</feature>
<feature type="region of interest" description="Disordered" evidence="1">
    <location>
        <begin position="1188"/>
        <end position="1207"/>
    </location>
</feature>
<dbReference type="EMBL" id="LDJK01000007">
    <property type="protein sequence ID" value="KRG76700.1"/>
    <property type="molecule type" value="Genomic_DNA"/>
</dbReference>
<sequence length="1265" mass="136648">MDGNLHWLHAVTGLVREQALPAAEVIDYLLVPGSDGRNAPSTSRYLRDPALGQAFVTLLDTLHENDSSNGALTAMRGRARSHLVAAGPAVAAPPALHDVVQQACEATQPTRLAGLESSLLRRSVEANMPALITASEAEAVDRMVVKEFQSGGADGLGSNPVFQSTPSRVRTLEEQMQDARATYTREVGGLRRRQGEELVANIQQEYEEAVLAEDPALSNVQRGALLRQLSGHAVQGVDRIVHIFHPGPEAEEEDPAPVRTWTGAGSRPAALVTIEGADWRVKETGDTGLSAMEASLSRVFQLTGLAAPDARVVDADPSLPGDSQRFASRYEPSFMDLGRYLDTPAAEALAAAGDEAARMGYAQLRGDHAAAVSDCDAILQRAGVDHFWQLQDAGLQAAHAAADRRRFDALEAMNRLLPTAQRSDQVRHFIASRWLGNWDHLNFRMENFGYAERDGQPLAMTVDFGSCGPLGFATLDARRVMLPKRASADIALLQRPASLFPIPDAFVENAAEFDAMGADPGRLHDTLGWPYGFQSESVADLMRTPAVPDPAIADAMAEMGYRLALIPAATVHAVIGAGWQVPADAPEGRWPDAATMAGVLVQRRQALLAQYAPGQIRDWISTDPERAAQVRQQMLDGIGAALDGAGDSTVQQEHAAALQARHQMLLDGDFAAIVGDPNAREPNAVTARIRALQRLHDCNRRLAAALDTHAEADIRAIAGELLSPSVFGELLTDLELGAGADERRRTSFEANRDWLLLVKRLVDDGYLAAAQVTHCLLQTFEGATYPPNIGAHAHRDPALGMAFIELMETLMARSVDITPALLREGLLTAKVKGFPNYYAALAASGASIAWDQRLQQAELLPGNAEYIRLRSLRSWAVKKVSYELRRGDEPLHVDGHAQRLAALPLRDLIQHVDAAYGTRRVIELELPEIRASLRMKLTSQVEEEALTELVQRSVEGAWKEAIVKHRLPRDTPVPPRMLEELERSALGTYRDQMKKSRMPEAEALIRAGEQHYTDAVLAQPDMALAERRQLLKQRAEEITSAISSMVRAAGDSDEPAVDARAIGQRAQQQGASTAAELAAHATAQAQQDAQAQAQAQARARAEQQARSKAGESAQRASTSAAAKASHAAALAASSQARAQAQAAARSESKRRADERAAKDASARATRDAIVHSTQFNNEVQTRLAMLRAPTPPGAAPSSSRQTQRQIEQRAAALRNDRRNAQLYARLEALRADVPGAASAPRSSAGRQRTRQYVDPSSGASGSTTR</sequence>
<feature type="compositionally biased region" description="Basic and acidic residues" evidence="1">
    <location>
        <begin position="1146"/>
        <end position="1169"/>
    </location>
</feature>
<reference evidence="2 3" key="1">
    <citation type="submission" date="2015-05" db="EMBL/GenBank/DDBJ databases">
        <title>Genome sequencing and analysis of members of genus Stenotrophomonas.</title>
        <authorList>
            <person name="Patil P.P."/>
            <person name="Midha S."/>
            <person name="Patil P.B."/>
        </authorList>
    </citation>
    <scope>NUCLEOTIDE SEQUENCE [LARGE SCALE GENOMIC DNA]</scope>
    <source>
        <strain evidence="2 3">DSM 21508</strain>
    </source>
</reference>
<dbReference type="PATRIC" id="fig|517011.3.peg.2872"/>
<feature type="compositionally biased region" description="Low complexity" evidence="1">
    <location>
        <begin position="1234"/>
        <end position="1246"/>
    </location>
</feature>
<dbReference type="Proteomes" id="UP000051386">
    <property type="component" value="Unassembled WGS sequence"/>
</dbReference>
<comment type="caution">
    <text evidence="2">The sequence shown here is derived from an EMBL/GenBank/DDBJ whole genome shotgun (WGS) entry which is preliminary data.</text>
</comment>
<gene>
    <name evidence="2" type="ORF">ABB28_02585</name>
</gene>
<proteinExistence type="predicted"/>
<feature type="compositionally biased region" description="Low complexity" evidence="1">
    <location>
        <begin position="1062"/>
        <end position="1098"/>
    </location>
</feature>
<dbReference type="AlphaFoldDB" id="A0A0R0D3M2"/>
<feature type="compositionally biased region" description="Basic and acidic residues" evidence="1">
    <location>
        <begin position="1099"/>
        <end position="1109"/>
    </location>
</feature>
<protein>
    <submittedName>
        <fullName evidence="2">Uncharacterized protein</fullName>
    </submittedName>
</protein>
<evidence type="ECO:0000313" key="3">
    <source>
        <dbReference type="Proteomes" id="UP000051386"/>
    </source>
</evidence>
<organism evidence="2 3">
    <name type="scientific">Stenotrophomonas chelatiphaga</name>
    <dbReference type="NCBI Taxonomy" id="517011"/>
    <lineage>
        <taxon>Bacteria</taxon>
        <taxon>Pseudomonadati</taxon>
        <taxon>Pseudomonadota</taxon>
        <taxon>Gammaproteobacteria</taxon>
        <taxon>Lysobacterales</taxon>
        <taxon>Lysobacteraceae</taxon>
        <taxon>Stenotrophomonas</taxon>
    </lineage>
</organism>